<protein>
    <recommendedName>
        <fullName evidence="1">C2 domain-containing protein</fullName>
    </recommendedName>
</protein>
<keyword evidence="3" id="KW-1185">Reference proteome</keyword>
<evidence type="ECO:0000313" key="2">
    <source>
        <dbReference type="EMBL" id="KAK8872136.1"/>
    </source>
</evidence>
<dbReference type="SUPFAM" id="SSF49562">
    <property type="entry name" value="C2 domain (Calcium/lipid-binding domain, CaLB)"/>
    <property type="match status" value="1"/>
</dbReference>
<dbReference type="Pfam" id="PF00168">
    <property type="entry name" value="C2"/>
    <property type="match status" value="1"/>
</dbReference>
<gene>
    <name evidence="2" type="ORF">M9Y10_007897</name>
</gene>
<name>A0ABR2J2Z4_9EUKA</name>
<proteinExistence type="predicted"/>
<comment type="caution">
    <text evidence="2">The sequence shown here is derived from an EMBL/GenBank/DDBJ whole genome shotgun (WGS) entry which is preliminary data.</text>
</comment>
<dbReference type="EMBL" id="JAPFFF010000013">
    <property type="protein sequence ID" value="KAK8872136.1"/>
    <property type="molecule type" value="Genomic_DNA"/>
</dbReference>
<sequence length="583" mass="67992">MIKVNIITAENLPVPTKKERKTKILCLSTSSCNYFYGSFKNSENTRNPNWNCSFDVDLFRCCTLYFKLYSSQLLSKDIFLGEVNINFSKFLYESPGNNILKIPYECIKCEFPITSCSSPNAKLSLSFLFIPKSYRPIQFKDVSKPFIHLWATFTPTIQGIDNNIEIELLQTYAIKEKNTKNGYFFNLNNSHSWESVGYSSSNRTFLGPTGFTPIRTFFLKRINGLFDFFIVNVKNYSGIVTLNFIAEKKGTKEYLDDKYFISPKKEKNLIGTVKTVDIRVEPNKRYCAPFFLFTEKKLIKRVFEFCPFQQLTTHNFDSKSDYNDQICSEIPFQSSIIEVAQSEIEYLNDAHLMKTFVLPHSEKVSLVKIFSEFNQPYRPKIRIYINGSTTHSTGQGSYTHYWKPFFKIFDVNTGQLCSEISKQLKKKPFFHFRSLFEKDTLPFEWHTYVDLNLDEIGIDKIVIFNIKCMSTLESAKPPGIFHITSHVDDDNEREVLLFRSPIYVDLHKSYCGIFMRFEFIEDSWNVVPMRYCFTKKKKLDVAIEALFRNNWVMPQFLDGKSDDISLPSSDDEILLDEVESTQK</sequence>
<reference evidence="2 3" key="1">
    <citation type="submission" date="2024-04" db="EMBL/GenBank/DDBJ databases">
        <title>Tritrichomonas musculus Genome.</title>
        <authorList>
            <person name="Alves-Ferreira E."/>
            <person name="Grigg M."/>
            <person name="Lorenzi H."/>
            <person name="Galac M."/>
        </authorList>
    </citation>
    <scope>NUCLEOTIDE SEQUENCE [LARGE SCALE GENOMIC DNA]</scope>
    <source>
        <strain evidence="2 3">EAF2021</strain>
    </source>
</reference>
<evidence type="ECO:0000259" key="1">
    <source>
        <dbReference type="PROSITE" id="PS50004"/>
    </source>
</evidence>
<evidence type="ECO:0000313" key="3">
    <source>
        <dbReference type="Proteomes" id="UP001470230"/>
    </source>
</evidence>
<dbReference type="PROSITE" id="PS50004">
    <property type="entry name" value="C2"/>
    <property type="match status" value="1"/>
</dbReference>
<dbReference type="InterPro" id="IPR035892">
    <property type="entry name" value="C2_domain_sf"/>
</dbReference>
<accession>A0ABR2J2Z4</accession>
<organism evidence="2 3">
    <name type="scientific">Tritrichomonas musculus</name>
    <dbReference type="NCBI Taxonomy" id="1915356"/>
    <lineage>
        <taxon>Eukaryota</taxon>
        <taxon>Metamonada</taxon>
        <taxon>Parabasalia</taxon>
        <taxon>Tritrichomonadida</taxon>
        <taxon>Tritrichomonadidae</taxon>
        <taxon>Tritrichomonas</taxon>
    </lineage>
</organism>
<dbReference type="InterPro" id="IPR000008">
    <property type="entry name" value="C2_dom"/>
</dbReference>
<dbReference type="Gene3D" id="2.60.40.150">
    <property type="entry name" value="C2 domain"/>
    <property type="match status" value="1"/>
</dbReference>
<dbReference type="Proteomes" id="UP001470230">
    <property type="component" value="Unassembled WGS sequence"/>
</dbReference>
<feature type="domain" description="C2" evidence="1">
    <location>
        <begin position="1"/>
        <end position="100"/>
    </location>
</feature>